<evidence type="ECO:0000256" key="2">
    <source>
        <dbReference type="ARBA" id="ARBA00022748"/>
    </source>
</evidence>
<dbReference type="Pfam" id="PF00578">
    <property type="entry name" value="AhpC-TSA"/>
    <property type="match status" value="1"/>
</dbReference>
<keyword evidence="2" id="KW-0201">Cytochrome c-type biogenesis</keyword>
<keyword evidence="4" id="KW-0676">Redox-active center</keyword>
<name>A0ABZ2Z424_9BACT</name>
<dbReference type="SUPFAM" id="SSF52833">
    <property type="entry name" value="Thioredoxin-like"/>
    <property type="match status" value="1"/>
</dbReference>
<dbReference type="PANTHER" id="PTHR42852">
    <property type="entry name" value="THIOL:DISULFIDE INTERCHANGE PROTEIN DSBE"/>
    <property type="match status" value="1"/>
</dbReference>
<proteinExistence type="predicted"/>
<organism evidence="7 8">
    <name type="scientific">Chitinophaga caseinilytica</name>
    <dbReference type="NCBI Taxonomy" id="2267521"/>
    <lineage>
        <taxon>Bacteria</taxon>
        <taxon>Pseudomonadati</taxon>
        <taxon>Bacteroidota</taxon>
        <taxon>Chitinophagia</taxon>
        <taxon>Chitinophagales</taxon>
        <taxon>Chitinophagaceae</taxon>
        <taxon>Chitinophaga</taxon>
    </lineage>
</organism>
<protein>
    <submittedName>
        <fullName evidence="7">TlpA disulfide reductase family protein</fullName>
    </submittedName>
</protein>
<evidence type="ECO:0000313" key="7">
    <source>
        <dbReference type="EMBL" id="WZN46280.1"/>
    </source>
</evidence>
<dbReference type="InterPro" id="IPR017937">
    <property type="entry name" value="Thioredoxin_CS"/>
</dbReference>
<accession>A0ABZ2Z424</accession>
<dbReference type="PROSITE" id="PS51352">
    <property type="entry name" value="THIOREDOXIN_2"/>
    <property type="match status" value="1"/>
</dbReference>
<feature type="domain" description="Thioredoxin" evidence="6">
    <location>
        <begin position="223"/>
        <end position="361"/>
    </location>
</feature>
<reference evidence="7 8" key="1">
    <citation type="submission" date="2024-03" db="EMBL/GenBank/DDBJ databases">
        <title>Chitinophaga caseinilytica sp. nov., a casein hydrolysing bacterium isolated from forest soil.</title>
        <authorList>
            <person name="Lee D.S."/>
            <person name="Han D.M."/>
            <person name="Baek J.H."/>
            <person name="Choi D.G."/>
            <person name="Jeon J.H."/>
            <person name="Jeon C.O."/>
        </authorList>
    </citation>
    <scope>NUCLEOTIDE SEQUENCE [LARGE SCALE GENOMIC DNA]</scope>
    <source>
        <strain evidence="7 8">KACC 19118</strain>
    </source>
</reference>
<evidence type="ECO:0000259" key="6">
    <source>
        <dbReference type="PROSITE" id="PS51352"/>
    </source>
</evidence>
<dbReference type="CDD" id="cd02966">
    <property type="entry name" value="TlpA_like_family"/>
    <property type="match status" value="1"/>
</dbReference>
<evidence type="ECO:0000313" key="8">
    <source>
        <dbReference type="Proteomes" id="UP001449657"/>
    </source>
</evidence>
<feature type="signal peptide" evidence="5">
    <location>
        <begin position="1"/>
        <end position="18"/>
    </location>
</feature>
<dbReference type="InterPro" id="IPR013766">
    <property type="entry name" value="Thioredoxin_domain"/>
</dbReference>
<keyword evidence="5" id="KW-0732">Signal</keyword>
<evidence type="ECO:0000256" key="1">
    <source>
        <dbReference type="ARBA" id="ARBA00004196"/>
    </source>
</evidence>
<dbReference type="EMBL" id="CP150096">
    <property type="protein sequence ID" value="WZN46280.1"/>
    <property type="molecule type" value="Genomic_DNA"/>
</dbReference>
<dbReference type="Pfam" id="PF14289">
    <property type="entry name" value="DUF4369"/>
    <property type="match status" value="1"/>
</dbReference>
<dbReference type="PANTHER" id="PTHR42852:SF6">
    <property type="entry name" value="THIOL:DISULFIDE INTERCHANGE PROTEIN DSBE"/>
    <property type="match status" value="1"/>
</dbReference>
<dbReference type="Proteomes" id="UP001449657">
    <property type="component" value="Chromosome"/>
</dbReference>
<comment type="subcellular location">
    <subcellularLocation>
        <location evidence="1">Cell envelope</location>
    </subcellularLocation>
</comment>
<dbReference type="InterPro" id="IPR050553">
    <property type="entry name" value="Thioredoxin_ResA/DsbE_sf"/>
</dbReference>
<dbReference type="Gene3D" id="3.40.30.10">
    <property type="entry name" value="Glutaredoxin"/>
    <property type="match status" value="1"/>
</dbReference>
<gene>
    <name evidence="7" type="ORF">WJU22_25635</name>
</gene>
<dbReference type="PROSITE" id="PS00194">
    <property type="entry name" value="THIOREDOXIN_1"/>
    <property type="match status" value="1"/>
</dbReference>
<feature type="chain" id="PRO_5046567708" evidence="5">
    <location>
        <begin position="19"/>
        <end position="361"/>
    </location>
</feature>
<dbReference type="InterPro" id="IPR036249">
    <property type="entry name" value="Thioredoxin-like_sf"/>
</dbReference>
<dbReference type="RefSeq" id="WP_341841014.1">
    <property type="nucleotide sequence ID" value="NZ_CP149792.1"/>
</dbReference>
<keyword evidence="3" id="KW-1015">Disulfide bond</keyword>
<dbReference type="InterPro" id="IPR000866">
    <property type="entry name" value="AhpC/TSA"/>
</dbReference>
<evidence type="ECO:0000256" key="3">
    <source>
        <dbReference type="ARBA" id="ARBA00023157"/>
    </source>
</evidence>
<keyword evidence="8" id="KW-1185">Reference proteome</keyword>
<evidence type="ECO:0000256" key="4">
    <source>
        <dbReference type="ARBA" id="ARBA00023284"/>
    </source>
</evidence>
<evidence type="ECO:0000256" key="5">
    <source>
        <dbReference type="SAM" id="SignalP"/>
    </source>
</evidence>
<dbReference type="InterPro" id="IPR025380">
    <property type="entry name" value="DUF4369"/>
</dbReference>
<sequence>MKKIVFLLAVTAATAAQAQMKVNGTLKGAPGQKLYFVSEDGNWADSTELKADGKFAFVTNVKPAADAMYALFLAGVDFPSLLVSDQPEITIDLDAKDFPVAQSVKAGQQTRWMQEYHKTMRPLQNEAIALNNEARSIGQDESEKQTAFRSKADAFDKKLQNTARQFIKERPQAMASLFLLYGDLQSRLPKSEFAGIFESLDPKVKMSKLGKTVAMSLASEGKTSGPVAAPDFSQADPEGKMVSLSSFRGKYVLIDFWASWCGPCRQENPNVVAAYNKFKNKNFTVFGVSLDKEKSDWLRAIKQDNLSWTQVSDLKGWGNEAAAMYGVRGIPQNFLLDPQGNIIAANLRGSALEQKLAEVLK</sequence>